<dbReference type="InterPro" id="IPR036667">
    <property type="entry name" value="PTS_IIB_sorbose-sp_sf"/>
</dbReference>
<evidence type="ECO:0000313" key="9">
    <source>
        <dbReference type="EMBL" id="OPX17853.1"/>
    </source>
</evidence>
<evidence type="ECO:0000256" key="4">
    <source>
        <dbReference type="ARBA" id="ARBA00022597"/>
    </source>
</evidence>
<evidence type="ECO:0000256" key="1">
    <source>
        <dbReference type="ARBA" id="ARBA00004496"/>
    </source>
</evidence>
<keyword evidence="2" id="KW-0813">Transport</keyword>
<dbReference type="GO" id="GO:0009401">
    <property type="term" value="P:phosphoenolpyruvate-dependent sugar phosphotransferase system"/>
    <property type="evidence" value="ECO:0007669"/>
    <property type="project" value="UniProtKB-KW"/>
</dbReference>
<sequence>MVILRVDDRLIHGQVIAGWVRPLGIEKIILASDIISKDEWACNAYRLAIPEEIEFVCTDLISCVRDVAGANKKKIMIVVESLTEASELVKKGLSIKEVNVGGIGYKEGSREIAPYIFLSPDDIKSIVYLHQKGIKIIGKQLPNSMPVYVVKKLAGMGR</sequence>
<reference evidence="10" key="1">
    <citation type="submission" date="2017-01" db="EMBL/GenBank/DDBJ databases">
        <title>Novel pathways for hydrocarbon cycling and metabolic interdependencies in hydrothermal sediment communities.</title>
        <authorList>
            <person name="Dombrowski N."/>
            <person name="Seitz K."/>
            <person name="Teske A."/>
            <person name="Baker B."/>
        </authorList>
    </citation>
    <scope>NUCLEOTIDE SEQUENCE [LARGE SCALE GENOMIC DNA]</scope>
</reference>
<organism evidence="9 10">
    <name type="scientific">candidate division WOR-3 bacterium 4484_100</name>
    <dbReference type="NCBI Taxonomy" id="1936077"/>
    <lineage>
        <taxon>Bacteria</taxon>
        <taxon>Bacteria division WOR-3</taxon>
    </lineage>
</organism>
<evidence type="ECO:0000313" key="10">
    <source>
        <dbReference type="Proteomes" id="UP000191663"/>
    </source>
</evidence>
<dbReference type="AlphaFoldDB" id="A0A1V4QER1"/>
<dbReference type="Gene3D" id="3.40.35.10">
    <property type="entry name" value="Phosphotransferase system, sorbose subfamily IIB component"/>
    <property type="match status" value="1"/>
</dbReference>
<keyword evidence="3" id="KW-0963">Cytoplasm</keyword>
<dbReference type="GO" id="GO:0005737">
    <property type="term" value="C:cytoplasm"/>
    <property type="evidence" value="ECO:0007669"/>
    <property type="project" value="UniProtKB-SubCell"/>
</dbReference>
<keyword evidence="5" id="KW-0808">Transferase</keyword>
<proteinExistence type="predicted"/>
<evidence type="ECO:0000256" key="3">
    <source>
        <dbReference type="ARBA" id="ARBA00022490"/>
    </source>
</evidence>
<accession>A0A1V4QER1</accession>
<keyword evidence="6" id="KW-0598">Phosphotransferase system</keyword>
<dbReference type="Pfam" id="PF03830">
    <property type="entry name" value="PTSIIB_sorb"/>
    <property type="match status" value="1"/>
</dbReference>
<dbReference type="SUPFAM" id="SSF52728">
    <property type="entry name" value="PTS IIb component"/>
    <property type="match status" value="1"/>
</dbReference>
<keyword evidence="7" id="KW-0418">Kinase</keyword>
<comment type="caution">
    <text evidence="9">The sequence shown here is derived from an EMBL/GenBank/DDBJ whole genome shotgun (WGS) entry which is preliminary data.</text>
</comment>
<evidence type="ECO:0000256" key="6">
    <source>
        <dbReference type="ARBA" id="ARBA00022683"/>
    </source>
</evidence>
<dbReference type="EMBL" id="MUKB01000070">
    <property type="protein sequence ID" value="OPX17853.1"/>
    <property type="molecule type" value="Genomic_DNA"/>
</dbReference>
<evidence type="ECO:0000256" key="7">
    <source>
        <dbReference type="ARBA" id="ARBA00022777"/>
    </source>
</evidence>
<protein>
    <recommendedName>
        <fullName evidence="8">PTS EIIB type-4 domain-containing protein</fullName>
    </recommendedName>
</protein>
<feature type="domain" description="PTS EIIB type-4" evidence="8">
    <location>
        <begin position="1"/>
        <end position="158"/>
    </location>
</feature>
<comment type="subcellular location">
    <subcellularLocation>
        <location evidence="1">Cytoplasm</location>
    </subcellularLocation>
</comment>
<keyword evidence="4" id="KW-0762">Sugar transport</keyword>
<name>A0A1V4QER1_UNCW3</name>
<dbReference type="GO" id="GO:0016301">
    <property type="term" value="F:kinase activity"/>
    <property type="evidence" value="ECO:0007669"/>
    <property type="project" value="UniProtKB-KW"/>
</dbReference>
<gene>
    <name evidence="9" type="ORF">BXT86_04290</name>
</gene>
<dbReference type="GO" id="GO:0008982">
    <property type="term" value="F:protein-N(PI)-phosphohistidine-sugar phosphotransferase activity"/>
    <property type="evidence" value="ECO:0007669"/>
    <property type="project" value="InterPro"/>
</dbReference>
<dbReference type="Proteomes" id="UP000191663">
    <property type="component" value="Unassembled WGS sequence"/>
</dbReference>
<evidence type="ECO:0000259" key="8">
    <source>
        <dbReference type="PROSITE" id="PS51101"/>
    </source>
</evidence>
<dbReference type="PROSITE" id="PS51101">
    <property type="entry name" value="PTS_EIIB_TYPE_4"/>
    <property type="match status" value="1"/>
</dbReference>
<dbReference type="InterPro" id="IPR004720">
    <property type="entry name" value="PTS_IIB_sorbose-sp"/>
</dbReference>
<evidence type="ECO:0000256" key="2">
    <source>
        <dbReference type="ARBA" id="ARBA00022448"/>
    </source>
</evidence>
<evidence type="ECO:0000256" key="5">
    <source>
        <dbReference type="ARBA" id="ARBA00022679"/>
    </source>
</evidence>